<dbReference type="AlphaFoldDB" id="D7KB80"/>
<dbReference type="EMBL" id="GL348713">
    <property type="protein sequence ID" value="EFH68364.1"/>
    <property type="molecule type" value="Genomic_DNA"/>
</dbReference>
<sequence length="105" mass="12463">MQHQFSKKSPKLNNDYRLKTKLCKNTQITENSIEAEKVQTFRNECQNPLITWNKEELANAALEKKRRRIKSRSTNLKLGFFKVENLRKTCPLSSLFCIRDYLRVV</sequence>
<evidence type="ECO:0000313" key="2">
    <source>
        <dbReference type="Proteomes" id="UP000008694"/>
    </source>
</evidence>
<evidence type="ECO:0000313" key="1">
    <source>
        <dbReference type="EMBL" id="EFH68364.1"/>
    </source>
</evidence>
<proteinExistence type="predicted"/>
<dbReference type="Proteomes" id="UP000008694">
    <property type="component" value="Unassembled WGS sequence"/>
</dbReference>
<keyword evidence="2" id="KW-1185">Reference proteome</keyword>
<gene>
    <name evidence="1" type="ORF">ARALYDRAFT_887377</name>
</gene>
<dbReference type="HOGENOM" id="CLU_2240277_0_0_1"/>
<protein>
    <submittedName>
        <fullName evidence="1">Predicted protein</fullName>
    </submittedName>
</protein>
<name>D7KB80_ARALL</name>
<reference evidence="2" key="1">
    <citation type="journal article" date="2011" name="Nat. Genet.">
        <title>The Arabidopsis lyrata genome sequence and the basis of rapid genome size change.</title>
        <authorList>
            <person name="Hu T.T."/>
            <person name="Pattyn P."/>
            <person name="Bakker E.G."/>
            <person name="Cao J."/>
            <person name="Cheng J.-F."/>
            <person name="Clark R.M."/>
            <person name="Fahlgren N."/>
            <person name="Fawcett J.A."/>
            <person name="Grimwood J."/>
            <person name="Gundlach H."/>
            <person name="Haberer G."/>
            <person name="Hollister J.D."/>
            <person name="Ossowski S."/>
            <person name="Ottilar R.P."/>
            <person name="Salamov A.A."/>
            <person name="Schneeberger K."/>
            <person name="Spannagl M."/>
            <person name="Wang X."/>
            <person name="Yang L."/>
            <person name="Nasrallah M.E."/>
            <person name="Bergelson J."/>
            <person name="Carrington J.C."/>
            <person name="Gaut B.S."/>
            <person name="Schmutz J."/>
            <person name="Mayer K.F.X."/>
            <person name="Van de Peer Y."/>
            <person name="Grigoriev I.V."/>
            <person name="Nordborg M."/>
            <person name="Weigel D."/>
            <person name="Guo Y.-L."/>
        </authorList>
    </citation>
    <scope>NUCLEOTIDE SEQUENCE [LARGE SCALE GENOMIC DNA]</scope>
    <source>
        <strain evidence="2">cv. MN47</strain>
    </source>
</reference>
<dbReference type="Gramene" id="scaffold_100171.1">
    <property type="protein sequence ID" value="scaffold_100171.1"/>
    <property type="gene ID" value="scaffold_100171.1"/>
</dbReference>
<accession>D7KB80</accession>
<organism evidence="2">
    <name type="scientific">Arabidopsis lyrata subsp. lyrata</name>
    <name type="common">Lyre-leaved rock-cress</name>
    <dbReference type="NCBI Taxonomy" id="81972"/>
    <lineage>
        <taxon>Eukaryota</taxon>
        <taxon>Viridiplantae</taxon>
        <taxon>Streptophyta</taxon>
        <taxon>Embryophyta</taxon>
        <taxon>Tracheophyta</taxon>
        <taxon>Spermatophyta</taxon>
        <taxon>Magnoliopsida</taxon>
        <taxon>eudicotyledons</taxon>
        <taxon>Gunneridae</taxon>
        <taxon>Pentapetalae</taxon>
        <taxon>rosids</taxon>
        <taxon>malvids</taxon>
        <taxon>Brassicales</taxon>
        <taxon>Brassicaceae</taxon>
        <taxon>Camelineae</taxon>
        <taxon>Arabidopsis</taxon>
    </lineage>
</organism>